<accession>A0A1E7KME2</accession>
<dbReference type="OrthoDB" id="3192636at2"/>
<evidence type="ECO:0000313" key="1">
    <source>
        <dbReference type="EMBL" id="OEV04991.1"/>
    </source>
</evidence>
<protein>
    <submittedName>
        <fullName evidence="1">Uncharacterized protein</fullName>
    </submittedName>
</protein>
<reference evidence="1 2" key="1">
    <citation type="journal article" date="2016" name="Front. Microbiol.">
        <title>Comparative Genomics Analysis of Streptomyces Species Reveals Their Adaptation to the Marine Environment and Their Diversity at the Genomic Level.</title>
        <authorList>
            <person name="Tian X."/>
            <person name="Zhang Z."/>
            <person name="Yang T."/>
            <person name="Chen M."/>
            <person name="Li J."/>
            <person name="Chen F."/>
            <person name="Yang J."/>
            <person name="Li W."/>
            <person name="Zhang B."/>
            <person name="Zhang Z."/>
            <person name="Wu J."/>
            <person name="Zhang C."/>
            <person name="Long L."/>
            <person name="Xiao J."/>
        </authorList>
    </citation>
    <scope>NUCLEOTIDE SEQUENCE [LARGE SCALE GENOMIC DNA]</scope>
    <source>
        <strain evidence="1 2">SCSIO 02100</strain>
    </source>
</reference>
<gene>
    <name evidence="1" type="ORF">AN216_05175</name>
</gene>
<name>A0A1E7KME2_9ACTN</name>
<dbReference type="Proteomes" id="UP000176101">
    <property type="component" value="Unassembled WGS sequence"/>
</dbReference>
<keyword evidence="2" id="KW-1185">Reference proteome</keyword>
<sequence>MLEEMLVGFAEYGSPQLEVPRDFRRRDDAVIPHRAELAQEEIEERDGCRVTTPLRARFRERSDRSLPWPRRAPPWPGPFPGRYQLVLRRGARAAKW</sequence>
<organism evidence="1 2">
    <name type="scientific">Streptomyces oceani</name>
    <dbReference type="NCBI Taxonomy" id="1075402"/>
    <lineage>
        <taxon>Bacteria</taxon>
        <taxon>Bacillati</taxon>
        <taxon>Actinomycetota</taxon>
        <taxon>Actinomycetes</taxon>
        <taxon>Kitasatosporales</taxon>
        <taxon>Streptomycetaceae</taxon>
        <taxon>Streptomyces</taxon>
    </lineage>
</organism>
<comment type="caution">
    <text evidence="1">The sequence shown here is derived from an EMBL/GenBank/DDBJ whole genome shotgun (WGS) entry which is preliminary data.</text>
</comment>
<dbReference type="EMBL" id="LJGU01000108">
    <property type="protein sequence ID" value="OEV04991.1"/>
    <property type="molecule type" value="Genomic_DNA"/>
</dbReference>
<proteinExistence type="predicted"/>
<dbReference type="AlphaFoldDB" id="A0A1E7KME2"/>
<evidence type="ECO:0000313" key="2">
    <source>
        <dbReference type="Proteomes" id="UP000176101"/>
    </source>
</evidence>